<dbReference type="OrthoDB" id="3007465at2759"/>
<comment type="caution">
    <text evidence="7">The sequence shown here is derived from an EMBL/GenBank/DDBJ whole genome shotgun (WGS) entry which is preliminary data.</text>
</comment>
<sequence>MKEPKVGMECVCMEEDYDSEEEAKKSLMRCSTCKNRFYCSARCQKNDWKQHKWNCSALPVNGLPAATVVDINDEFDGAVKRVSAILKEVADALKDDKKKLSASMLAPLLRIPAELPSDLQYTRAIEDSGKFKYRLPILTASRLFLISFASALDPGRRQKYEEWFAGMYLPMDFCEMYGPKIIGRPADLSPGEYAMLAQTMPIWVMPEVEKTKEERAKRTGEGQGAPDQDTEEVDGMHWIWLAVALKRAYSATTEKRT</sequence>
<evidence type="ECO:0000259" key="6">
    <source>
        <dbReference type="PROSITE" id="PS50865"/>
    </source>
</evidence>
<proteinExistence type="predicted"/>
<dbReference type="Proteomes" id="UP000623467">
    <property type="component" value="Unassembled WGS sequence"/>
</dbReference>
<feature type="compositionally biased region" description="Basic and acidic residues" evidence="5">
    <location>
        <begin position="211"/>
        <end position="220"/>
    </location>
</feature>
<reference evidence="7" key="1">
    <citation type="submission" date="2020-05" db="EMBL/GenBank/DDBJ databases">
        <title>Mycena genomes resolve the evolution of fungal bioluminescence.</title>
        <authorList>
            <person name="Tsai I.J."/>
        </authorList>
    </citation>
    <scope>NUCLEOTIDE SEQUENCE</scope>
    <source>
        <strain evidence="7">160909Yilan</strain>
    </source>
</reference>
<evidence type="ECO:0000256" key="5">
    <source>
        <dbReference type="SAM" id="MobiDB-lite"/>
    </source>
</evidence>
<evidence type="ECO:0000256" key="1">
    <source>
        <dbReference type="ARBA" id="ARBA00022723"/>
    </source>
</evidence>
<evidence type="ECO:0000313" key="8">
    <source>
        <dbReference type="Proteomes" id="UP000623467"/>
    </source>
</evidence>
<dbReference type="SUPFAM" id="SSF144232">
    <property type="entry name" value="HIT/MYND zinc finger-like"/>
    <property type="match status" value="1"/>
</dbReference>
<protein>
    <submittedName>
        <fullName evidence="7">MYND-type domain-containing protein</fullName>
    </submittedName>
</protein>
<name>A0A8H6ZF21_9AGAR</name>
<evidence type="ECO:0000256" key="3">
    <source>
        <dbReference type="ARBA" id="ARBA00022833"/>
    </source>
</evidence>
<feature type="region of interest" description="Disordered" evidence="5">
    <location>
        <begin position="211"/>
        <end position="230"/>
    </location>
</feature>
<dbReference type="InterPro" id="IPR002893">
    <property type="entry name" value="Znf_MYND"/>
</dbReference>
<organism evidence="7 8">
    <name type="scientific">Mycena sanguinolenta</name>
    <dbReference type="NCBI Taxonomy" id="230812"/>
    <lineage>
        <taxon>Eukaryota</taxon>
        <taxon>Fungi</taxon>
        <taxon>Dikarya</taxon>
        <taxon>Basidiomycota</taxon>
        <taxon>Agaricomycotina</taxon>
        <taxon>Agaricomycetes</taxon>
        <taxon>Agaricomycetidae</taxon>
        <taxon>Agaricales</taxon>
        <taxon>Marasmiineae</taxon>
        <taxon>Mycenaceae</taxon>
        <taxon>Mycena</taxon>
    </lineage>
</organism>
<evidence type="ECO:0000256" key="4">
    <source>
        <dbReference type="PROSITE-ProRule" id="PRU00134"/>
    </source>
</evidence>
<keyword evidence="8" id="KW-1185">Reference proteome</keyword>
<dbReference type="GO" id="GO:0008270">
    <property type="term" value="F:zinc ion binding"/>
    <property type="evidence" value="ECO:0007669"/>
    <property type="project" value="UniProtKB-KW"/>
</dbReference>
<dbReference type="AlphaFoldDB" id="A0A8H6ZF21"/>
<dbReference type="EMBL" id="JACAZH010000002">
    <property type="protein sequence ID" value="KAF7375691.1"/>
    <property type="molecule type" value="Genomic_DNA"/>
</dbReference>
<keyword evidence="1" id="KW-0479">Metal-binding</keyword>
<dbReference type="Pfam" id="PF01753">
    <property type="entry name" value="zf-MYND"/>
    <property type="match status" value="1"/>
</dbReference>
<keyword evidence="3" id="KW-0862">Zinc</keyword>
<accession>A0A8H6ZF21</accession>
<gene>
    <name evidence="7" type="ORF">MSAN_00458400</name>
</gene>
<feature type="domain" description="MYND-type" evidence="6">
    <location>
        <begin position="12"/>
        <end position="55"/>
    </location>
</feature>
<evidence type="ECO:0000313" key="7">
    <source>
        <dbReference type="EMBL" id="KAF7375691.1"/>
    </source>
</evidence>
<dbReference type="PROSITE" id="PS50865">
    <property type="entry name" value="ZF_MYND_2"/>
    <property type="match status" value="1"/>
</dbReference>
<keyword evidence="2 4" id="KW-0863">Zinc-finger</keyword>
<dbReference type="Gene3D" id="6.10.140.2220">
    <property type="match status" value="1"/>
</dbReference>
<evidence type="ECO:0000256" key="2">
    <source>
        <dbReference type="ARBA" id="ARBA00022771"/>
    </source>
</evidence>